<feature type="region of interest" description="Disordered" evidence="1">
    <location>
        <begin position="44"/>
        <end position="129"/>
    </location>
</feature>
<reference evidence="4" key="1">
    <citation type="submission" date="2021-03" db="EMBL/GenBank/DDBJ databases">
        <title>Assistant Professor.</title>
        <authorList>
            <person name="Huq M.A."/>
        </authorList>
    </citation>
    <scope>NUCLEOTIDE SEQUENCE [LARGE SCALE GENOMIC DNA]</scope>
    <source>
        <strain evidence="4">MAH-28</strain>
    </source>
</reference>
<comment type="caution">
    <text evidence="3">The sequence shown here is derived from an EMBL/GenBank/DDBJ whole genome shotgun (WGS) entry which is preliminary data.</text>
</comment>
<dbReference type="Proteomes" id="UP000679126">
    <property type="component" value="Unassembled WGS sequence"/>
</dbReference>
<feature type="compositionally biased region" description="Polar residues" evidence="1">
    <location>
        <begin position="101"/>
        <end position="112"/>
    </location>
</feature>
<organism evidence="3 4">
    <name type="scientific">Chitinophaga chungangae</name>
    <dbReference type="NCBI Taxonomy" id="2821488"/>
    <lineage>
        <taxon>Bacteria</taxon>
        <taxon>Pseudomonadati</taxon>
        <taxon>Bacteroidota</taxon>
        <taxon>Chitinophagia</taxon>
        <taxon>Chitinophagales</taxon>
        <taxon>Chitinophagaceae</taxon>
        <taxon>Chitinophaga</taxon>
    </lineage>
</organism>
<evidence type="ECO:0000256" key="1">
    <source>
        <dbReference type="SAM" id="MobiDB-lite"/>
    </source>
</evidence>
<proteinExistence type="predicted"/>
<name>A0ABS3Y822_9BACT</name>
<accession>A0ABS3Y822</accession>
<evidence type="ECO:0000256" key="2">
    <source>
        <dbReference type="SAM" id="SignalP"/>
    </source>
</evidence>
<gene>
    <name evidence="3" type="ORF">J7I43_01300</name>
</gene>
<evidence type="ECO:0000313" key="4">
    <source>
        <dbReference type="Proteomes" id="UP000679126"/>
    </source>
</evidence>
<keyword evidence="4" id="KW-1185">Reference proteome</keyword>
<keyword evidence="2" id="KW-0732">Signal</keyword>
<dbReference type="PROSITE" id="PS51257">
    <property type="entry name" value="PROKAR_LIPOPROTEIN"/>
    <property type="match status" value="1"/>
</dbReference>
<dbReference type="RefSeq" id="WP_209142452.1">
    <property type="nucleotide sequence ID" value="NZ_JAGHKP010000001.1"/>
</dbReference>
<feature type="chain" id="PRO_5046071377" evidence="2">
    <location>
        <begin position="25"/>
        <end position="129"/>
    </location>
</feature>
<feature type="compositionally biased region" description="Basic and acidic residues" evidence="1">
    <location>
        <begin position="44"/>
        <end position="79"/>
    </location>
</feature>
<dbReference type="EMBL" id="JAGHKP010000001">
    <property type="protein sequence ID" value="MBO9150827.1"/>
    <property type="molecule type" value="Genomic_DNA"/>
</dbReference>
<feature type="signal peptide" evidence="2">
    <location>
        <begin position="1"/>
        <end position="24"/>
    </location>
</feature>
<evidence type="ECO:0000313" key="3">
    <source>
        <dbReference type="EMBL" id="MBO9150827.1"/>
    </source>
</evidence>
<protein>
    <submittedName>
        <fullName evidence="3">Uncharacterized protein</fullName>
    </submittedName>
</protein>
<sequence length="129" mass="14427">MRSPLPATAIIAFALVLYSCSAMQNTFSRKNQVYQPPRIGAEHRFEDGLRRQKNPDNLFSKKERKEMEKMGMITGKERTAPNTRITPMQADSLLTGKTRDTTQAAPADSSQVIPADSTAPHPTDTTRRH</sequence>